<keyword evidence="2" id="KW-0012">Acyltransferase</keyword>
<dbReference type="GO" id="GO:0016746">
    <property type="term" value="F:acyltransferase activity"/>
    <property type="evidence" value="ECO:0007669"/>
    <property type="project" value="UniProtKB-KW"/>
</dbReference>
<dbReference type="SUPFAM" id="SSF55729">
    <property type="entry name" value="Acyl-CoA N-acyltransferases (Nat)"/>
    <property type="match status" value="1"/>
</dbReference>
<dbReference type="Pfam" id="PF00583">
    <property type="entry name" value="Acetyltransf_1"/>
    <property type="match status" value="1"/>
</dbReference>
<accession>A0ABV4CG56</accession>
<evidence type="ECO:0000259" key="1">
    <source>
        <dbReference type="Pfam" id="PF00583"/>
    </source>
</evidence>
<gene>
    <name evidence="2" type="ORF">AB8O55_11730</name>
</gene>
<dbReference type="EC" id="2.3.1.-" evidence="2"/>
<keyword evidence="3" id="KW-1185">Reference proteome</keyword>
<sequence length="227" mass="24782">MANYEFPSAPDLERAYRTAHTALASLLPQRDVVPEAEASFPEVLSHFEFLVNQAELITIRQLGPPISWEAPRRDGDWDLIVGGVDLDADAHEFGDIELGTGAFTGPKGTWHGSALDRAGLAYKRACGWDFTPGNAGIWLVMLAPLSASGGENDPWGYSGRLVGFVVIYDRDNDGTYESIGHIWTATAWQRRGIARRLLTEATSRFAINNVEKPYTTDGSAFLAACHG</sequence>
<comment type="caution">
    <text evidence="2">The sequence shown here is derived from an EMBL/GenBank/DDBJ whole genome shotgun (WGS) entry which is preliminary data.</text>
</comment>
<organism evidence="2 3">
    <name type="scientific">Saccharopolyspora cebuensis</name>
    <dbReference type="NCBI Taxonomy" id="418759"/>
    <lineage>
        <taxon>Bacteria</taxon>
        <taxon>Bacillati</taxon>
        <taxon>Actinomycetota</taxon>
        <taxon>Actinomycetes</taxon>
        <taxon>Pseudonocardiales</taxon>
        <taxon>Pseudonocardiaceae</taxon>
        <taxon>Saccharopolyspora</taxon>
    </lineage>
</organism>
<protein>
    <submittedName>
        <fullName evidence="2">GNAT family N-acetyltransferase</fullName>
        <ecNumber evidence="2">2.3.1.-</ecNumber>
    </submittedName>
</protein>
<dbReference type="CDD" id="cd04301">
    <property type="entry name" value="NAT_SF"/>
    <property type="match status" value="1"/>
</dbReference>
<reference evidence="2 3" key="1">
    <citation type="submission" date="2024-08" db="EMBL/GenBank/DDBJ databases">
        <title>Genome mining of Saccharopolyspora cebuensis PGLac3 from Nigerian medicinal plant.</title>
        <authorList>
            <person name="Ezeobiora C.E."/>
            <person name="Igbokwe N.H."/>
            <person name="Amin D.H."/>
            <person name="Mendie U.E."/>
        </authorList>
    </citation>
    <scope>NUCLEOTIDE SEQUENCE [LARGE SCALE GENOMIC DNA]</scope>
    <source>
        <strain evidence="2 3">PGLac3</strain>
    </source>
</reference>
<evidence type="ECO:0000313" key="3">
    <source>
        <dbReference type="Proteomes" id="UP001564626"/>
    </source>
</evidence>
<dbReference type="InterPro" id="IPR016181">
    <property type="entry name" value="Acyl_CoA_acyltransferase"/>
</dbReference>
<feature type="domain" description="N-acetyltransferase" evidence="1">
    <location>
        <begin position="156"/>
        <end position="204"/>
    </location>
</feature>
<keyword evidence="2" id="KW-0808">Transferase</keyword>
<dbReference type="RefSeq" id="WP_369774802.1">
    <property type="nucleotide sequence ID" value="NZ_JBGEHV010000017.1"/>
</dbReference>
<proteinExistence type="predicted"/>
<dbReference type="EMBL" id="JBGEHV010000017">
    <property type="protein sequence ID" value="MEY8040066.1"/>
    <property type="molecule type" value="Genomic_DNA"/>
</dbReference>
<name>A0ABV4CG56_9PSEU</name>
<dbReference type="Proteomes" id="UP001564626">
    <property type="component" value="Unassembled WGS sequence"/>
</dbReference>
<evidence type="ECO:0000313" key="2">
    <source>
        <dbReference type="EMBL" id="MEY8040066.1"/>
    </source>
</evidence>
<dbReference type="Gene3D" id="3.40.630.30">
    <property type="match status" value="1"/>
</dbReference>
<dbReference type="InterPro" id="IPR000182">
    <property type="entry name" value="GNAT_dom"/>
</dbReference>